<dbReference type="EMBL" id="CM037629">
    <property type="protein sequence ID" value="KAH7990050.1"/>
    <property type="molecule type" value="Genomic_DNA"/>
</dbReference>
<name>A0ACB8ECC2_9SAUR</name>
<comment type="caution">
    <text evidence="1">The sequence shown here is derived from an EMBL/GenBank/DDBJ whole genome shotgun (WGS) entry which is preliminary data.</text>
</comment>
<gene>
    <name evidence="1" type="ORF">K3G42_001216</name>
</gene>
<organism evidence="1 2">
    <name type="scientific">Sphaerodactylus townsendi</name>
    <dbReference type="NCBI Taxonomy" id="933632"/>
    <lineage>
        <taxon>Eukaryota</taxon>
        <taxon>Metazoa</taxon>
        <taxon>Chordata</taxon>
        <taxon>Craniata</taxon>
        <taxon>Vertebrata</taxon>
        <taxon>Euteleostomi</taxon>
        <taxon>Lepidosauria</taxon>
        <taxon>Squamata</taxon>
        <taxon>Bifurcata</taxon>
        <taxon>Gekkota</taxon>
        <taxon>Sphaerodactylidae</taxon>
        <taxon>Sphaerodactylus</taxon>
    </lineage>
</organism>
<sequence>MKVSTYGTYGTLTGPCIARALCARELDLWEQLESLERAKRDWEQEREALEREREALELEREQEREALENMVREPQTIAEWITTGNFIAARLTRSKTGKTATSKPPPKPAAAAATPPKKMDQTLVL</sequence>
<evidence type="ECO:0000313" key="1">
    <source>
        <dbReference type="EMBL" id="KAH7990050.1"/>
    </source>
</evidence>
<accession>A0ACB8ECC2</accession>
<keyword evidence="2" id="KW-1185">Reference proteome</keyword>
<dbReference type="Proteomes" id="UP000827872">
    <property type="component" value="Linkage Group LG16"/>
</dbReference>
<evidence type="ECO:0000313" key="2">
    <source>
        <dbReference type="Proteomes" id="UP000827872"/>
    </source>
</evidence>
<reference evidence="1" key="1">
    <citation type="submission" date="2021-08" db="EMBL/GenBank/DDBJ databases">
        <title>The first chromosome-level gecko genome reveals the dynamic sex chromosomes of Neotropical dwarf geckos (Sphaerodactylidae: Sphaerodactylus).</title>
        <authorList>
            <person name="Pinto B.J."/>
            <person name="Keating S.E."/>
            <person name="Gamble T."/>
        </authorList>
    </citation>
    <scope>NUCLEOTIDE SEQUENCE</scope>
    <source>
        <strain evidence="1">TG3544</strain>
    </source>
</reference>
<proteinExistence type="predicted"/>
<protein>
    <submittedName>
        <fullName evidence="1">Uncharacterized protein</fullName>
    </submittedName>
</protein>